<accession>A0ACB5RHB4</accession>
<evidence type="ECO:0000313" key="2">
    <source>
        <dbReference type="Proteomes" id="UP001058074"/>
    </source>
</evidence>
<proteinExistence type="predicted"/>
<dbReference type="EMBL" id="BROD01000001">
    <property type="protein sequence ID" value="GKX68486.1"/>
    <property type="molecule type" value="Genomic_DNA"/>
</dbReference>
<dbReference type="Proteomes" id="UP001058074">
    <property type="component" value="Unassembled WGS sequence"/>
</dbReference>
<sequence>MNKEVVYNKYILILKYSYIGLFIACTIVYKVDIIALKFALLLLYIINNQIRYFKLEDRKIGRYVSIFIDMLLAFNLYRLIGNFGTILFLPTLVDIIYEFRNIYAIIYLIIIFVVVGYTNTVEQLIYLSAEAAPIIFLGMILREQNHKKLRAQELYDRIRENEEELKRLNCELESYANTIEEIAVLRERNRISREIHDNVGHALSTIIIQLGAIESISKDKCKPAADMSRNLADFAKKSMEDVRSAVRAMKPREFEEYEGIIIISEMIKNFKKLTDIDVQLRVSENMWKMNSDQSMAIYRIIQEFLSNSLKHGKATKVNIFMNFLEDSLRIHLKDNGVGCNEIKTGVGLKSMRERSAFYGGSMEYTTKEGQGFELTIVMNKAKLSIDGV</sequence>
<protein>
    <submittedName>
        <fullName evidence="1">Two-component sensor histidine kinase</fullName>
    </submittedName>
</protein>
<evidence type="ECO:0000313" key="1">
    <source>
        <dbReference type="EMBL" id="GKX68486.1"/>
    </source>
</evidence>
<organism evidence="1 2">
    <name type="scientific">Inconstantimicrobium mannanitabidum</name>
    <dbReference type="NCBI Taxonomy" id="1604901"/>
    <lineage>
        <taxon>Bacteria</taxon>
        <taxon>Bacillati</taxon>
        <taxon>Bacillota</taxon>
        <taxon>Clostridia</taxon>
        <taxon>Eubacteriales</taxon>
        <taxon>Clostridiaceae</taxon>
        <taxon>Inconstantimicrobium</taxon>
    </lineage>
</organism>
<keyword evidence="1" id="KW-0418">Kinase</keyword>
<comment type="caution">
    <text evidence="1">The sequence shown here is derived from an EMBL/GenBank/DDBJ whole genome shotgun (WGS) entry which is preliminary data.</text>
</comment>
<gene>
    <name evidence="1" type="ORF">rsdtw13_37440</name>
</gene>
<name>A0ACB5RHB4_9CLOT</name>
<reference evidence="1" key="1">
    <citation type="journal article" date="2025" name="Int. J. Syst. Evol. Microbiol.">
        <title>Inconstantimicrobium mannanitabidum sp. nov., a novel member of the family Clostridiaceae isolated from anoxic soil under the treatment of reductive soil disinfestation.</title>
        <authorList>
            <person name="Ueki A."/>
            <person name="Tonouchi A."/>
            <person name="Honma S."/>
            <person name="Kaku N."/>
            <person name="Ueki K."/>
        </authorList>
    </citation>
    <scope>NUCLEOTIDE SEQUENCE</scope>
    <source>
        <strain evidence="1">TW13</strain>
    </source>
</reference>
<keyword evidence="2" id="KW-1185">Reference proteome</keyword>
<keyword evidence="1" id="KW-0808">Transferase</keyword>